<dbReference type="AlphaFoldDB" id="A0A821BNL3"/>
<accession>A0A821BNL3</accession>
<evidence type="ECO:0000313" key="2">
    <source>
        <dbReference type="Proteomes" id="UP000663866"/>
    </source>
</evidence>
<evidence type="ECO:0000313" key="1">
    <source>
        <dbReference type="EMBL" id="CAF4593955.1"/>
    </source>
</evidence>
<organism evidence="1 2">
    <name type="scientific">Rotaria magnacalcarata</name>
    <dbReference type="NCBI Taxonomy" id="392030"/>
    <lineage>
        <taxon>Eukaryota</taxon>
        <taxon>Metazoa</taxon>
        <taxon>Spiralia</taxon>
        <taxon>Gnathifera</taxon>
        <taxon>Rotifera</taxon>
        <taxon>Eurotatoria</taxon>
        <taxon>Bdelloidea</taxon>
        <taxon>Philodinida</taxon>
        <taxon>Philodinidae</taxon>
        <taxon>Rotaria</taxon>
    </lineage>
</organism>
<protein>
    <submittedName>
        <fullName evidence="1">Uncharacterized protein</fullName>
    </submittedName>
</protein>
<dbReference type="Proteomes" id="UP000663866">
    <property type="component" value="Unassembled WGS sequence"/>
</dbReference>
<reference evidence="1" key="1">
    <citation type="submission" date="2021-02" db="EMBL/GenBank/DDBJ databases">
        <authorList>
            <person name="Nowell W R."/>
        </authorList>
    </citation>
    <scope>NUCLEOTIDE SEQUENCE</scope>
</reference>
<comment type="caution">
    <text evidence="1">The sequence shown here is derived from an EMBL/GenBank/DDBJ whole genome shotgun (WGS) entry which is preliminary data.</text>
</comment>
<sequence length="49" mass="5705">MCNGTHTRLLEEHCVNYNEIEALALHSFLPITDWFCQVARAQQQRTTSK</sequence>
<keyword evidence="2" id="KW-1185">Reference proteome</keyword>
<gene>
    <name evidence="1" type="ORF">OVN521_LOCUS44896</name>
</gene>
<feature type="non-terminal residue" evidence="1">
    <location>
        <position position="49"/>
    </location>
</feature>
<name>A0A821BNL3_9BILA</name>
<proteinExistence type="predicted"/>
<dbReference type="EMBL" id="CAJOBG010070961">
    <property type="protein sequence ID" value="CAF4593955.1"/>
    <property type="molecule type" value="Genomic_DNA"/>
</dbReference>